<dbReference type="Proteomes" id="UP000010523">
    <property type="component" value="Unassembled WGS sequence"/>
</dbReference>
<dbReference type="PATRIC" id="fig|997296.3.peg.3412"/>
<accession>I3DXZ4</accession>
<organism evidence="1 2">
    <name type="scientific">Bacillus methanolicus PB1</name>
    <dbReference type="NCBI Taxonomy" id="997296"/>
    <lineage>
        <taxon>Bacteria</taxon>
        <taxon>Bacillati</taxon>
        <taxon>Bacillota</taxon>
        <taxon>Bacilli</taxon>
        <taxon>Bacillales</taxon>
        <taxon>Bacillaceae</taxon>
        <taxon>Bacillus</taxon>
    </lineage>
</organism>
<dbReference type="STRING" id="997296.PB1_16199"/>
<protein>
    <submittedName>
        <fullName evidence="1">Protein gp8</fullName>
    </submittedName>
</protein>
<evidence type="ECO:0000313" key="1">
    <source>
        <dbReference type="EMBL" id="EIJ79115.1"/>
    </source>
</evidence>
<reference evidence="1 2" key="1">
    <citation type="journal article" date="2012" name="Appl. Environ. Microbiol.">
        <title>Genome Sequence of Thermotolerant Bacillus methanolicus: Features and Regulation Related to Methylotrophy and Production of L-Lysine and L-Glutamate from Methanol.</title>
        <authorList>
            <person name="Heggeset T.M."/>
            <person name="Krog A."/>
            <person name="Balzer S."/>
            <person name="Wentzel A."/>
            <person name="Ellingsen T.E."/>
            <person name="Brautaset T."/>
        </authorList>
    </citation>
    <scope>NUCLEOTIDE SEQUENCE [LARGE SCALE GENOMIC DNA]</scope>
    <source>
        <strain evidence="1 2">PB1</strain>
    </source>
</reference>
<dbReference type="EMBL" id="AFEU01000003">
    <property type="protein sequence ID" value="EIJ79115.1"/>
    <property type="molecule type" value="Genomic_DNA"/>
</dbReference>
<keyword evidence="2" id="KW-1185">Reference proteome</keyword>
<name>I3DXZ4_BACMT</name>
<proteinExistence type="predicted"/>
<dbReference type="RefSeq" id="WP_004438517.1">
    <property type="nucleotide sequence ID" value="NZ_AFEU01000003.1"/>
</dbReference>
<sequence length="132" mass="14540">MAYIDKQYYDNNYNGVPIADESTFNRLAERASDVIDQMTGYLLHGQEFTQFVQFIQEQVKKATAAQIEYMVTAGGEVAVHGGGSFSSVNIGNFSYSEGEGAKNLSRNEQRTSPAVIGYLRPTGLLYRGVNVP</sequence>
<dbReference type="OrthoDB" id="2048198at2"/>
<dbReference type="eggNOG" id="ENOG5033G5R">
    <property type="taxonomic scope" value="Bacteria"/>
</dbReference>
<dbReference type="AlphaFoldDB" id="I3DXZ4"/>
<comment type="caution">
    <text evidence="1">The sequence shown here is derived from an EMBL/GenBank/DDBJ whole genome shotgun (WGS) entry which is preliminary data.</text>
</comment>
<gene>
    <name evidence="1" type="ORF">PB1_16199</name>
</gene>
<evidence type="ECO:0000313" key="2">
    <source>
        <dbReference type="Proteomes" id="UP000010523"/>
    </source>
</evidence>